<keyword evidence="3 8" id="KW-0436">Ligase</keyword>
<dbReference type="EC" id="6.3.2.1" evidence="8"/>
<name>A0A9X1L7U1_9PROT</name>
<evidence type="ECO:0000256" key="7">
    <source>
        <dbReference type="ARBA" id="ARBA00048258"/>
    </source>
</evidence>
<feature type="binding site" evidence="8">
    <location>
        <position position="61"/>
    </location>
    <ligand>
        <name>(R)-pantoate</name>
        <dbReference type="ChEBI" id="CHEBI:15980"/>
    </ligand>
</feature>
<comment type="function">
    <text evidence="8">Catalyzes the condensation of pantoate with beta-alanine in an ATP-dependent reaction via a pantoyl-adenylate intermediate.</text>
</comment>
<keyword evidence="8" id="KW-0963">Cytoplasm</keyword>
<feature type="binding site" evidence="8">
    <location>
        <begin position="147"/>
        <end position="150"/>
    </location>
    <ligand>
        <name>ATP</name>
        <dbReference type="ChEBI" id="CHEBI:30616"/>
    </ligand>
</feature>
<comment type="pathway">
    <text evidence="1 8">Cofactor biosynthesis; (R)-pantothenate biosynthesis; (R)-pantothenate from (R)-pantoate and beta-alanine: step 1/1.</text>
</comment>
<dbReference type="CDD" id="cd00560">
    <property type="entry name" value="PanC"/>
    <property type="match status" value="1"/>
</dbReference>
<dbReference type="GO" id="GO:0005829">
    <property type="term" value="C:cytosol"/>
    <property type="evidence" value="ECO:0007669"/>
    <property type="project" value="TreeGrafter"/>
</dbReference>
<dbReference type="AlphaFoldDB" id="A0A9X1L7U1"/>
<reference evidence="9" key="1">
    <citation type="submission" date="2021-10" db="EMBL/GenBank/DDBJ databases">
        <title>Roseicella aerolatum sp. nov., isolated from aerosols of e-waste dismantling site.</title>
        <authorList>
            <person name="Qin T."/>
        </authorList>
    </citation>
    <scope>NUCLEOTIDE SEQUENCE</scope>
    <source>
        <strain evidence="9">GB24</strain>
    </source>
</reference>
<gene>
    <name evidence="8 9" type="primary">panC</name>
    <name evidence="9" type="ORF">LHA35_08960</name>
</gene>
<accession>A0A9X1L7U1</accession>
<dbReference type="GO" id="GO:0015940">
    <property type="term" value="P:pantothenate biosynthetic process"/>
    <property type="evidence" value="ECO:0007669"/>
    <property type="project" value="UniProtKB-UniRule"/>
</dbReference>
<feature type="binding site" evidence="8">
    <location>
        <begin position="26"/>
        <end position="33"/>
    </location>
    <ligand>
        <name>ATP</name>
        <dbReference type="ChEBI" id="CHEBI:30616"/>
    </ligand>
</feature>
<evidence type="ECO:0000256" key="4">
    <source>
        <dbReference type="ARBA" id="ARBA00022655"/>
    </source>
</evidence>
<evidence type="ECO:0000256" key="2">
    <source>
        <dbReference type="ARBA" id="ARBA00009256"/>
    </source>
</evidence>
<comment type="subcellular location">
    <subcellularLocation>
        <location evidence="8">Cytoplasm</location>
    </subcellularLocation>
</comment>
<evidence type="ECO:0000256" key="8">
    <source>
        <dbReference type="HAMAP-Rule" id="MF_00158"/>
    </source>
</evidence>
<keyword evidence="10" id="KW-1185">Reference proteome</keyword>
<comment type="caution">
    <text evidence="9">The sequence shown here is derived from an EMBL/GenBank/DDBJ whole genome shotgun (WGS) entry which is preliminary data.</text>
</comment>
<dbReference type="PANTHER" id="PTHR21299">
    <property type="entry name" value="CYTIDYLATE KINASE/PANTOATE-BETA-ALANINE LIGASE"/>
    <property type="match status" value="1"/>
</dbReference>
<protein>
    <recommendedName>
        <fullName evidence="8">Pantothenate synthetase</fullName>
        <shortName evidence="8">PS</shortName>
        <ecNumber evidence="8">6.3.2.1</ecNumber>
    </recommendedName>
    <alternativeName>
        <fullName evidence="8">Pantoate--beta-alanine ligase</fullName>
    </alternativeName>
    <alternativeName>
        <fullName evidence="8">Pantoate-activating enzyme</fullName>
    </alternativeName>
</protein>
<dbReference type="Proteomes" id="UP001139311">
    <property type="component" value="Unassembled WGS sequence"/>
</dbReference>
<dbReference type="Gene3D" id="3.30.1300.10">
    <property type="entry name" value="Pantoate-beta-alanine ligase, C-terminal domain"/>
    <property type="match status" value="1"/>
</dbReference>
<dbReference type="NCBIfam" id="TIGR00018">
    <property type="entry name" value="panC"/>
    <property type="match status" value="1"/>
</dbReference>
<evidence type="ECO:0000256" key="1">
    <source>
        <dbReference type="ARBA" id="ARBA00004990"/>
    </source>
</evidence>
<dbReference type="InterPro" id="IPR014729">
    <property type="entry name" value="Rossmann-like_a/b/a_fold"/>
</dbReference>
<dbReference type="Pfam" id="PF02569">
    <property type="entry name" value="Pantoate_ligase"/>
    <property type="match status" value="1"/>
</dbReference>
<evidence type="ECO:0000256" key="5">
    <source>
        <dbReference type="ARBA" id="ARBA00022741"/>
    </source>
</evidence>
<organism evidence="9 10">
    <name type="scientific">Roseicella aerolata</name>
    <dbReference type="NCBI Taxonomy" id="2883479"/>
    <lineage>
        <taxon>Bacteria</taxon>
        <taxon>Pseudomonadati</taxon>
        <taxon>Pseudomonadota</taxon>
        <taxon>Alphaproteobacteria</taxon>
        <taxon>Acetobacterales</taxon>
        <taxon>Roseomonadaceae</taxon>
        <taxon>Roseicella</taxon>
    </lineage>
</organism>
<dbReference type="Gene3D" id="3.40.50.620">
    <property type="entry name" value="HUPs"/>
    <property type="match status" value="1"/>
</dbReference>
<comment type="catalytic activity">
    <reaction evidence="7 8">
        <text>(R)-pantoate + beta-alanine + ATP = (R)-pantothenate + AMP + diphosphate + H(+)</text>
        <dbReference type="Rhea" id="RHEA:10912"/>
        <dbReference type="ChEBI" id="CHEBI:15378"/>
        <dbReference type="ChEBI" id="CHEBI:15980"/>
        <dbReference type="ChEBI" id="CHEBI:29032"/>
        <dbReference type="ChEBI" id="CHEBI:30616"/>
        <dbReference type="ChEBI" id="CHEBI:33019"/>
        <dbReference type="ChEBI" id="CHEBI:57966"/>
        <dbReference type="ChEBI" id="CHEBI:456215"/>
        <dbReference type="EC" id="6.3.2.1"/>
    </reaction>
</comment>
<evidence type="ECO:0000256" key="3">
    <source>
        <dbReference type="ARBA" id="ARBA00022598"/>
    </source>
</evidence>
<dbReference type="RefSeq" id="WP_226607221.1">
    <property type="nucleotide sequence ID" value="NZ_JAJAQI010000010.1"/>
</dbReference>
<feature type="binding site" evidence="8">
    <location>
        <position position="176"/>
    </location>
    <ligand>
        <name>ATP</name>
        <dbReference type="ChEBI" id="CHEBI:30616"/>
    </ligand>
</feature>
<evidence type="ECO:0000256" key="6">
    <source>
        <dbReference type="ARBA" id="ARBA00022840"/>
    </source>
</evidence>
<dbReference type="SUPFAM" id="SSF52374">
    <property type="entry name" value="Nucleotidylyl transferase"/>
    <property type="match status" value="1"/>
</dbReference>
<dbReference type="InterPro" id="IPR042176">
    <property type="entry name" value="Pantoate_ligase_C"/>
</dbReference>
<proteinExistence type="inferred from homology"/>
<feature type="binding site" evidence="8">
    <location>
        <position position="61"/>
    </location>
    <ligand>
        <name>beta-alanine</name>
        <dbReference type="ChEBI" id="CHEBI:57966"/>
    </ligand>
</feature>
<feature type="active site" description="Proton donor" evidence="8">
    <location>
        <position position="33"/>
    </location>
</feature>
<dbReference type="EMBL" id="JAJAQI010000010">
    <property type="protein sequence ID" value="MCB4821859.1"/>
    <property type="molecule type" value="Genomic_DNA"/>
</dbReference>
<comment type="subunit">
    <text evidence="8">Homodimer.</text>
</comment>
<feature type="binding site" evidence="8">
    <location>
        <position position="153"/>
    </location>
    <ligand>
        <name>(R)-pantoate</name>
        <dbReference type="ChEBI" id="CHEBI:15980"/>
    </ligand>
</feature>
<keyword evidence="5 8" id="KW-0547">Nucleotide-binding</keyword>
<keyword evidence="4 8" id="KW-0566">Pantothenate biosynthesis</keyword>
<dbReference type="HAMAP" id="MF_00158">
    <property type="entry name" value="PanC"/>
    <property type="match status" value="1"/>
</dbReference>
<feature type="binding site" evidence="8">
    <location>
        <begin position="184"/>
        <end position="187"/>
    </location>
    <ligand>
        <name>ATP</name>
        <dbReference type="ChEBI" id="CHEBI:30616"/>
    </ligand>
</feature>
<sequence>MRIVRDLPTLRAETGKLGPIALVPTMGALHEGHISLVRAARREAAAMGGAVAASIFVNPLQFGPNEDLSRYPRDEEGDLRALEAAGCDLAWLPSVGVMYPPGRATVIDVAGPSEGWEGTARPGHFRGVATVCAKLFLQTGARVALFGEKDWQQLQVVRRMASDLDMPLRILGCPTVREADGLAMSSRNRFLAPEERAKAPLVFEALTQVAATLRDGRMAEPVLAEARARLAAAGFAVDYLALVEAETLRPIMRGPGRLVIAARLGSVRLLDNIAAA</sequence>
<comment type="miscellaneous">
    <text evidence="8">The reaction proceeds by a bi uni uni bi ping pong mechanism.</text>
</comment>
<comment type="similarity">
    <text evidence="2 8">Belongs to the pantothenate synthetase family.</text>
</comment>
<dbReference type="PANTHER" id="PTHR21299:SF1">
    <property type="entry name" value="PANTOATE--BETA-ALANINE LIGASE"/>
    <property type="match status" value="1"/>
</dbReference>
<dbReference type="InterPro" id="IPR003721">
    <property type="entry name" value="Pantoate_ligase"/>
</dbReference>
<evidence type="ECO:0000313" key="9">
    <source>
        <dbReference type="EMBL" id="MCB4821859.1"/>
    </source>
</evidence>
<dbReference type="GO" id="GO:0004592">
    <property type="term" value="F:pantoate-beta-alanine ligase activity"/>
    <property type="evidence" value="ECO:0007669"/>
    <property type="project" value="UniProtKB-UniRule"/>
</dbReference>
<dbReference type="GO" id="GO:0005524">
    <property type="term" value="F:ATP binding"/>
    <property type="evidence" value="ECO:0007669"/>
    <property type="project" value="UniProtKB-KW"/>
</dbReference>
<keyword evidence="6 8" id="KW-0067">ATP-binding</keyword>
<evidence type="ECO:0000313" key="10">
    <source>
        <dbReference type="Proteomes" id="UP001139311"/>
    </source>
</evidence>